<proteinExistence type="predicted"/>
<evidence type="ECO:0000256" key="1">
    <source>
        <dbReference type="SAM" id="MobiDB-lite"/>
    </source>
</evidence>
<evidence type="ECO:0000313" key="3">
    <source>
        <dbReference type="EMBL" id="VDL82936.1"/>
    </source>
</evidence>
<gene>
    <name evidence="3" type="ORF">NBR_LOCUS19207</name>
</gene>
<dbReference type="Pfam" id="PF18028">
    <property type="entry name" value="Zmiz1_N"/>
    <property type="match status" value="1"/>
</dbReference>
<feature type="region of interest" description="Disordered" evidence="1">
    <location>
        <begin position="144"/>
        <end position="166"/>
    </location>
</feature>
<dbReference type="InterPro" id="IPR040797">
    <property type="entry name" value="ZMIZ1_N"/>
</dbReference>
<keyword evidence="4" id="KW-1185">Reference proteome</keyword>
<name>A0A0N4YPN5_NIPBR</name>
<organism evidence="5">
    <name type="scientific">Nippostrongylus brasiliensis</name>
    <name type="common">Rat hookworm</name>
    <dbReference type="NCBI Taxonomy" id="27835"/>
    <lineage>
        <taxon>Eukaryota</taxon>
        <taxon>Metazoa</taxon>
        <taxon>Ecdysozoa</taxon>
        <taxon>Nematoda</taxon>
        <taxon>Chromadorea</taxon>
        <taxon>Rhabditida</taxon>
        <taxon>Rhabditina</taxon>
        <taxon>Rhabditomorpha</taxon>
        <taxon>Strongyloidea</taxon>
        <taxon>Heligmosomidae</taxon>
        <taxon>Nippostrongylus</taxon>
    </lineage>
</organism>
<dbReference type="AlphaFoldDB" id="A0A0N4YPN5"/>
<accession>A0A0N4YPN5</accession>
<protein>
    <submittedName>
        <fullName evidence="5">Zmiz1_N domain-containing protein</fullName>
    </submittedName>
</protein>
<evidence type="ECO:0000313" key="4">
    <source>
        <dbReference type="Proteomes" id="UP000271162"/>
    </source>
</evidence>
<evidence type="ECO:0000259" key="2">
    <source>
        <dbReference type="Pfam" id="PF18028"/>
    </source>
</evidence>
<feature type="domain" description="ZMIZ1 N-terminal" evidence="2">
    <location>
        <begin position="11"/>
        <end position="101"/>
    </location>
</feature>
<dbReference type="WBParaSite" id="NBR_0001920601-mRNA-1">
    <property type="protein sequence ID" value="NBR_0001920601-mRNA-1"/>
    <property type="gene ID" value="NBR_0001920601"/>
</dbReference>
<sequence>MTEDISYEEHVQQNNQRLISIRASLMEERTFPSACAELTQWCSDQRAFSTYFEDNLLSALQVAVENGTKDGFDFTLAHQLISACFTHRKLLSKNSACELHSSRSLQRKLQQKVSKNRVLTLVKAAHQCRINRWYEQFRRLKKSGGKRKRKLEPPSSHNTTVAGPLPVDPSMETVTVTDRWHYCHLIIPSWNYPSDFMED</sequence>
<dbReference type="STRING" id="27835.A0A0N4YPN5"/>
<evidence type="ECO:0000313" key="5">
    <source>
        <dbReference type="WBParaSite" id="NBR_0001920601-mRNA-1"/>
    </source>
</evidence>
<reference evidence="5" key="1">
    <citation type="submission" date="2017-02" db="UniProtKB">
        <authorList>
            <consortium name="WormBaseParasite"/>
        </authorList>
    </citation>
    <scope>IDENTIFICATION</scope>
</reference>
<dbReference type="EMBL" id="UYSL01023980">
    <property type="protein sequence ID" value="VDL82936.1"/>
    <property type="molecule type" value="Genomic_DNA"/>
</dbReference>
<dbReference type="Proteomes" id="UP000271162">
    <property type="component" value="Unassembled WGS sequence"/>
</dbReference>
<reference evidence="3 4" key="2">
    <citation type="submission" date="2018-11" db="EMBL/GenBank/DDBJ databases">
        <authorList>
            <consortium name="Pathogen Informatics"/>
        </authorList>
    </citation>
    <scope>NUCLEOTIDE SEQUENCE [LARGE SCALE GENOMIC DNA]</scope>
</reference>